<evidence type="ECO:0000256" key="2">
    <source>
        <dbReference type="ARBA" id="ARBA00022723"/>
    </source>
</evidence>
<feature type="domain" description="Carbohydrate kinase PfkB" evidence="10">
    <location>
        <begin position="6"/>
        <end position="288"/>
    </location>
</feature>
<evidence type="ECO:0000256" key="6">
    <source>
        <dbReference type="ARBA" id="ARBA00022842"/>
    </source>
</evidence>
<evidence type="ECO:0000256" key="9">
    <source>
        <dbReference type="SAM" id="MobiDB-lite"/>
    </source>
</evidence>
<evidence type="ECO:0000256" key="4">
    <source>
        <dbReference type="ARBA" id="ARBA00022777"/>
    </source>
</evidence>
<evidence type="ECO:0000313" key="12">
    <source>
        <dbReference type="Proteomes" id="UP000198917"/>
    </source>
</evidence>
<proteinExistence type="predicted"/>
<dbReference type="GO" id="GO:0004747">
    <property type="term" value="F:ribokinase activity"/>
    <property type="evidence" value="ECO:0007669"/>
    <property type="project" value="InterPro"/>
</dbReference>
<dbReference type="CDD" id="cd01174">
    <property type="entry name" value="ribokinase"/>
    <property type="match status" value="1"/>
</dbReference>
<keyword evidence="8" id="KW-0119">Carbohydrate metabolism</keyword>
<dbReference type="Proteomes" id="UP000198917">
    <property type="component" value="Unassembled WGS sequence"/>
</dbReference>
<evidence type="ECO:0000313" key="11">
    <source>
        <dbReference type="EMBL" id="SDK31353.1"/>
    </source>
</evidence>
<dbReference type="InterPro" id="IPR002139">
    <property type="entry name" value="Ribo/fructo_kinase"/>
</dbReference>
<dbReference type="RefSeq" id="WP_092734380.1">
    <property type="nucleotide sequence ID" value="NZ_FNEW01000007.1"/>
</dbReference>
<evidence type="ECO:0000256" key="5">
    <source>
        <dbReference type="ARBA" id="ARBA00022840"/>
    </source>
</evidence>
<dbReference type="Gene3D" id="3.40.1190.20">
    <property type="match status" value="1"/>
</dbReference>
<gene>
    <name evidence="11" type="ORF">SAMN05428983_4530</name>
</gene>
<name>A0A7Z7BRR2_9HYPH</name>
<dbReference type="AlphaFoldDB" id="A0A7Z7BRR2"/>
<dbReference type="GO" id="GO:0005524">
    <property type="term" value="F:ATP binding"/>
    <property type="evidence" value="ECO:0007669"/>
    <property type="project" value="UniProtKB-KW"/>
</dbReference>
<keyword evidence="7" id="KW-0630">Potassium</keyword>
<dbReference type="InterPro" id="IPR011877">
    <property type="entry name" value="Ribokinase"/>
</dbReference>
<keyword evidence="2" id="KW-0479">Metal-binding</keyword>
<dbReference type="EMBL" id="FNEW01000007">
    <property type="protein sequence ID" value="SDK31353.1"/>
    <property type="molecule type" value="Genomic_DNA"/>
</dbReference>
<dbReference type="PANTHER" id="PTHR10584:SF166">
    <property type="entry name" value="RIBOKINASE"/>
    <property type="match status" value="1"/>
</dbReference>
<keyword evidence="6" id="KW-0460">Magnesium</keyword>
<evidence type="ECO:0000259" key="10">
    <source>
        <dbReference type="Pfam" id="PF00294"/>
    </source>
</evidence>
<dbReference type="GO" id="GO:0006014">
    <property type="term" value="P:D-ribose metabolic process"/>
    <property type="evidence" value="ECO:0007669"/>
    <property type="project" value="InterPro"/>
</dbReference>
<keyword evidence="5" id="KW-0067">ATP-binding</keyword>
<dbReference type="PRINTS" id="PR00990">
    <property type="entry name" value="RIBOKINASE"/>
</dbReference>
<comment type="caution">
    <text evidence="11">The sequence shown here is derived from an EMBL/GenBank/DDBJ whole genome shotgun (WGS) entry which is preliminary data.</text>
</comment>
<sequence>MTSAPLVTVFGSLHYDIAVMGPARPRKGETVTGTSWHPKSGGKGGNQAVSSARTGVATSMIGAVADDDFGRFLLANLKRQNVDGQFVRRDASQSTGMSVAIFDADSDYGAVIVSGSNLTLGEADVEAARGLLSRTTVLVLQNEIPDAANVVAAKAVKKFGGRVLLNAAPARELSDALKDQVDILVVNGIEAEMLAGVPVVETLSGALEAARILGRVYPAAVVTAGGAGVAYANAEGDELIVEGVKVKVESTHGAGDEFIGVLAAEIASGAAMEDALRKANLAAARLVATPEVDRF</sequence>
<dbReference type="GO" id="GO:0046872">
    <property type="term" value="F:metal ion binding"/>
    <property type="evidence" value="ECO:0007669"/>
    <property type="project" value="UniProtKB-KW"/>
</dbReference>
<evidence type="ECO:0000256" key="3">
    <source>
        <dbReference type="ARBA" id="ARBA00022741"/>
    </source>
</evidence>
<accession>A0A7Z7BRR2</accession>
<keyword evidence="3" id="KW-0547">Nucleotide-binding</keyword>
<evidence type="ECO:0000256" key="8">
    <source>
        <dbReference type="ARBA" id="ARBA00023277"/>
    </source>
</evidence>
<dbReference type="InterPro" id="IPR029056">
    <property type="entry name" value="Ribokinase-like"/>
</dbReference>
<evidence type="ECO:0000256" key="1">
    <source>
        <dbReference type="ARBA" id="ARBA00022679"/>
    </source>
</evidence>
<keyword evidence="1" id="KW-0808">Transferase</keyword>
<keyword evidence="4 11" id="KW-0418">Kinase</keyword>
<dbReference type="PANTHER" id="PTHR10584">
    <property type="entry name" value="SUGAR KINASE"/>
    <property type="match status" value="1"/>
</dbReference>
<evidence type="ECO:0000256" key="7">
    <source>
        <dbReference type="ARBA" id="ARBA00022958"/>
    </source>
</evidence>
<dbReference type="Pfam" id="PF00294">
    <property type="entry name" value="PfkB"/>
    <property type="match status" value="1"/>
</dbReference>
<dbReference type="InterPro" id="IPR011611">
    <property type="entry name" value="PfkB_dom"/>
</dbReference>
<protein>
    <submittedName>
        <fullName evidence="11">Ribokinase</fullName>
    </submittedName>
</protein>
<organism evidence="11 12">
    <name type="scientific">Agrobacterium fabrum</name>
    <dbReference type="NCBI Taxonomy" id="1176649"/>
    <lineage>
        <taxon>Bacteria</taxon>
        <taxon>Pseudomonadati</taxon>
        <taxon>Pseudomonadota</taxon>
        <taxon>Alphaproteobacteria</taxon>
        <taxon>Hyphomicrobiales</taxon>
        <taxon>Rhizobiaceae</taxon>
        <taxon>Rhizobium/Agrobacterium group</taxon>
        <taxon>Agrobacterium</taxon>
        <taxon>Agrobacterium tumefaciens complex</taxon>
    </lineage>
</organism>
<feature type="region of interest" description="Disordered" evidence="9">
    <location>
        <begin position="24"/>
        <end position="49"/>
    </location>
</feature>
<reference evidence="11 12" key="1">
    <citation type="submission" date="2016-10" db="EMBL/GenBank/DDBJ databases">
        <authorList>
            <person name="Varghese N."/>
            <person name="Submissions S."/>
        </authorList>
    </citation>
    <scope>NUCLEOTIDE SEQUENCE [LARGE SCALE GENOMIC DNA]</scope>
    <source>
        <strain evidence="11 12">PDC82</strain>
    </source>
</reference>
<dbReference type="SUPFAM" id="SSF53613">
    <property type="entry name" value="Ribokinase-like"/>
    <property type="match status" value="1"/>
</dbReference>